<keyword evidence="12" id="KW-1185">Reference proteome</keyword>
<evidence type="ECO:0000313" key="11">
    <source>
        <dbReference type="EMBL" id="PMD42088.1"/>
    </source>
</evidence>
<dbReference type="OrthoDB" id="5423599at2759"/>
<evidence type="ECO:0000256" key="9">
    <source>
        <dbReference type="ARBA" id="ARBA00049515"/>
    </source>
</evidence>
<dbReference type="GO" id="GO:0005739">
    <property type="term" value="C:mitochondrion"/>
    <property type="evidence" value="ECO:0007669"/>
    <property type="project" value="TreeGrafter"/>
</dbReference>
<feature type="domain" description="Threonyl/alanyl tRNA synthetase SAD" evidence="10">
    <location>
        <begin position="30"/>
        <end position="81"/>
    </location>
</feature>
<dbReference type="Pfam" id="PF07973">
    <property type="entry name" value="tRNA_SAD"/>
    <property type="match status" value="1"/>
</dbReference>
<dbReference type="STRING" id="1149755.A0A2J6RU89"/>
<evidence type="ECO:0000256" key="8">
    <source>
        <dbReference type="ARBA" id="ARBA00031900"/>
    </source>
</evidence>
<evidence type="ECO:0000256" key="6">
    <source>
        <dbReference type="ARBA" id="ARBA00022917"/>
    </source>
</evidence>
<dbReference type="GO" id="GO:0006435">
    <property type="term" value="P:threonyl-tRNA aminoacylation"/>
    <property type="evidence" value="ECO:0007669"/>
    <property type="project" value="TreeGrafter"/>
</dbReference>
<dbReference type="FunFam" id="3.30.980.10:FF:000005">
    <property type="entry name" value="Threonyl-tRNA synthetase, mitochondrial"/>
    <property type="match status" value="1"/>
</dbReference>
<gene>
    <name evidence="11" type="ORF">L207DRAFT_580766</name>
</gene>
<sequence length="112" mass="12884">MSKTNLLELFKYNKYKVHFIQEKVPDGTSTTVYRCGSLIDLCVGPHVRLPHTGRIKAFAILKNSSAYWLGISANESLQRIAGVSFPEKKLLEEHKKYLLEAAKRNHRKIRQD</sequence>
<evidence type="ECO:0000259" key="10">
    <source>
        <dbReference type="SMART" id="SM00863"/>
    </source>
</evidence>
<evidence type="ECO:0000256" key="5">
    <source>
        <dbReference type="ARBA" id="ARBA00022840"/>
    </source>
</evidence>
<keyword evidence="7" id="KW-0030">Aminoacyl-tRNA synthetase</keyword>
<evidence type="ECO:0000256" key="3">
    <source>
        <dbReference type="ARBA" id="ARBA00022598"/>
    </source>
</evidence>
<dbReference type="Proteomes" id="UP000235786">
    <property type="component" value="Unassembled WGS sequence"/>
</dbReference>
<dbReference type="SUPFAM" id="SSF55186">
    <property type="entry name" value="ThrRS/AlaRS common domain"/>
    <property type="match status" value="1"/>
</dbReference>
<reference evidence="11 12" key="1">
    <citation type="submission" date="2016-04" db="EMBL/GenBank/DDBJ databases">
        <title>A degradative enzymes factory behind the ericoid mycorrhizal symbiosis.</title>
        <authorList>
            <consortium name="DOE Joint Genome Institute"/>
            <person name="Martino E."/>
            <person name="Morin E."/>
            <person name="Grelet G."/>
            <person name="Kuo A."/>
            <person name="Kohler A."/>
            <person name="Daghino S."/>
            <person name="Barry K."/>
            <person name="Choi C."/>
            <person name="Cichocki N."/>
            <person name="Clum A."/>
            <person name="Copeland A."/>
            <person name="Hainaut M."/>
            <person name="Haridas S."/>
            <person name="Labutti K."/>
            <person name="Lindquist E."/>
            <person name="Lipzen A."/>
            <person name="Khouja H.-R."/>
            <person name="Murat C."/>
            <person name="Ohm R."/>
            <person name="Olson A."/>
            <person name="Spatafora J."/>
            <person name="Veneault-Fourrey C."/>
            <person name="Henrissat B."/>
            <person name="Grigoriev I."/>
            <person name="Martin F."/>
            <person name="Perotto S."/>
        </authorList>
    </citation>
    <scope>NUCLEOTIDE SEQUENCE [LARGE SCALE GENOMIC DNA]</scope>
    <source>
        <strain evidence="11 12">F</strain>
    </source>
</reference>
<dbReference type="Gene3D" id="3.30.980.10">
    <property type="entry name" value="Threonyl-trna Synthetase, Chain A, domain 2"/>
    <property type="match status" value="1"/>
</dbReference>
<protein>
    <recommendedName>
        <fullName evidence="2">threonine--tRNA ligase</fullName>
        <ecNumber evidence="2">6.1.1.3</ecNumber>
    </recommendedName>
    <alternativeName>
        <fullName evidence="8">Threonyl-tRNA synthetase</fullName>
    </alternativeName>
</protein>
<dbReference type="PANTHER" id="PTHR11451:SF46">
    <property type="entry name" value="THREONINE--TRNA LIGASE"/>
    <property type="match status" value="1"/>
</dbReference>
<comment type="catalytic activity">
    <reaction evidence="9">
        <text>tRNA(Thr) + L-threonine + ATP = L-threonyl-tRNA(Thr) + AMP + diphosphate + H(+)</text>
        <dbReference type="Rhea" id="RHEA:24624"/>
        <dbReference type="Rhea" id="RHEA-COMP:9670"/>
        <dbReference type="Rhea" id="RHEA-COMP:9704"/>
        <dbReference type="ChEBI" id="CHEBI:15378"/>
        <dbReference type="ChEBI" id="CHEBI:30616"/>
        <dbReference type="ChEBI" id="CHEBI:33019"/>
        <dbReference type="ChEBI" id="CHEBI:57926"/>
        <dbReference type="ChEBI" id="CHEBI:78442"/>
        <dbReference type="ChEBI" id="CHEBI:78534"/>
        <dbReference type="ChEBI" id="CHEBI:456215"/>
        <dbReference type="EC" id="6.1.1.3"/>
    </reaction>
</comment>
<comment type="similarity">
    <text evidence="1">Belongs to the class-II aminoacyl-tRNA synthetase family.</text>
</comment>
<evidence type="ECO:0000256" key="2">
    <source>
        <dbReference type="ARBA" id="ARBA00013163"/>
    </source>
</evidence>
<keyword evidence="3" id="KW-0436">Ligase</keyword>
<dbReference type="PANTHER" id="PTHR11451">
    <property type="entry name" value="THREONINE-TRNA LIGASE"/>
    <property type="match status" value="1"/>
</dbReference>
<proteinExistence type="inferred from homology"/>
<dbReference type="GO" id="GO:0004829">
    <property type="term" value="F:threonine-tRNA ligase activity"/>
    <property type="evidence" value="ECO:0007669"/>
    <property type="project" value="UniProtKB-EC"/>
</dbReference>
<evidence type="ECO:0000256" key="4">
    <source>
        <dbReference type="ARBA" id="ARBA00022741"/>
    </source>
</evidence>
<dbReference type="AlphaFoldDB" id="A0A2J6RU89"/>
<keyword evidence="5" id="KW-0067">ATP-binding</keyword>
<dbReference type="EMBL" id="KZ613943">
    <property type="protein sequence ID" value="PMD42088.1"/>
    <property type="molecule type" value="Genomic_DNA"/>
</dbReference>
<dbReference type="GO" id="GO:0005524">
    <property type="term" value="F:ATP binding"/>
    <property type="evidence" value="ECO:0007669"/>
    <property type="project" value="UniProtKB-KW"/>
</dbReference>
<dbReference type="InterPro" id="IPR018163">
    <property type="entry name" value="Thr/Ala-tRNA-synth_IIc_edit"/>
</dbReference>
<evidence type="ECO:0000256" key="7">
    <source>
        <dbReference type="ARBA" id="ARBA00023146"/>
    </source>
</evidence>
<name>A0A2J6RU89_HYAVF</name>
<dbReference type="SMART" id="SM00863">
    <property type="entry name" value="tRNA_SAD"/>
    <property type="match status" value="1"/>
</dbReference>
<evidence type="ECO:0000313" key="12">
    <source>
        <dbReference type="Proteomes" id="UP000235786"/>
    </source>
</evidence>
<keyword evidence="4" id="KW-0547">Nucleotide-binding</keyword>
<accession>A0A2J6RU89</accession>
<dbReference type="InterPro" id="IPR012947">
    <property type="entry name" value="tRNA_SAD"/>
</dbReference>
<dbReference type="EC" id="6.1.1.3" evidence="2"/>
<evidence type="ECO:0000256" key="1">
    <source>
        <dbReference type="ARBA" id="ARBA00008226"/>
    </source>
</evidence>
<keyword evidence="6" id="KW-0648">Protein biosynthesis</keyword>
<organism evidence="11 12">
    <name type="scientific">Hyaloscypha variabilis (strain UAMH 11265 / GT02V1 / F)</name>
    <name type="common">Meliniomyces variabilis</name>
    <dbReference type="NCBI Taxonomy" id="1149755"/>
    <lineage>
        <taxon>Eukaryota</taxon>
        <taxon>Fungi</taxon>
        <taxon>Dikarya</taxon>
        <taxon>Ascomycota</taxon>
        <taxon>Pezizomycotina</taxon>
        <taxon>Leotiomycetes</taxon>
        <taxon>Helotiales</taxon>
        <taxon>Hyaloscyphaceae</taxon>
        <taxon>Hyaloscypha</taxon>
        <taxon>Hyaloscypha variabilis</taxon>
    </lineage>
</organism>